<keyword evidence="1" id="KW-1133">Transmembrane helix</keyword>
<keyword evidence="1" id="KW-0812">Transmembrane</keyword>
<protein>
    <submittedName>
        <fullName evidence="2">Uncharacterized protein</fullName>
    </submittedName>
</protein>
<keyword evidence="3" id="KW-1185">Reference proteome</keyword>
<evidence type="ECO:0000313" key="3">
    <source>
        <dbReference type="Proteomes" id="UP000241769"/>
    </source>
</evidence>
<evidence type="ECO:0000313" key="2">
    <source>
        <dbReference type="EMBL" id="PRP72877.1"/>
    </source>
</evidence>
<dbReference type="Proteomes" id="UP000241769">
    <property type="component" value="Unassembled WGS sequence"/>
</dbReference>
<dbReference type="InParanoid" id="A0A2P6MMF0"/>
<feature type="non-terminal residue" evidence="2">
    <location>
        <position position="1"/>
    </location>
</feature>
<reference evidence="2 3" key="1">
    <citation type="journal article" date="2018" name="Genome Biol. Evol.">
        <title>Multiple Roots of Fruiting Body Formation in Amoebozoa.</title>
        <authorList>
            <person name="Hillmann F."/>
            <person name="Forbes G."/>
            <person name="Novohradska S."/>
            <person name="Ferling I."/>
            <person name="Riege K."/>
            <person name="Groth M."/>
            <person name="Westermann M."/>
            <person name="Marz M."/>
            <person name="Spaller T."/>
            <person name="Winckler T."/>
            <person name="Schaap P."/>
            <person name="Glockner G."/>
        </authorList>
    </citation>
    <scope>NUCLEOTIDE SEQUENCE [LARGE SCALE GENOMIC DNA]</scope>
    <source>
        <strain evidence="2 3">Jena</strain>
    </source>
</reference>
<accession>A0A2P6MMF0</accession>
<proteinExistence type="predicted"/>
<sequence length="86" mass="9730">TEKVKFFPTPLKPLPLPSLGPSRAQDEVVGGSALDSPGYARFGFSAISYACLLLLGSSSARWTMIERWDLFNHHQHWTLNYQRPRL</sequence>
<dbReference type="EMBL" id="MDYQ01000777">
    <property type="protein sequence ID" value="PRP72877.1"/>
    <property type="molecule type" value="Genomic_DNA"/>
</dbReference>
<keyword evidence="1" id="KW-0472">Membrane</keyword>
<dbReference type="AlphaFoldDB" id="A0A2P6MMF0"/>
<evidence type="ECO:0000256" key="1">
    <source>
        <dbReference type="SAM" id="Phobius"/>
    </source>
</evidence>
<gene>
    <name evidence="2" type="ORF">PROFUN_17087</name>
</gene>
<organism evidence="2 3">
    <name type="scientific">Planoprotostelium fungivorum</name>
    <dbReference type="NCBI Taxonomy" id="1890364"/>
    <lineage>
        <taxon>Eukaryota</taxon>
        <taxon>Amoebozoa</taxon>
        <taxon>Evosea</taxon>
        <taxon>Variosea</taxon>
        <taxon>Cavosteliida</taxon>
        <taxon>Cavosteliaceae</taxon>
        <taxon>Planoprotostelium</taxon>
    </lineage>
</organism>
<comment type="caution">
    <text evidence="2">The sequence shown here is derived from an EMBL/GenBank/DDBJ whole genome shotgun (WGS) entry which is preliminary data.</text>
</comment>
<name>A0A2P6MMF0_9EUKA</name>
<feature type="transmembrane region" description="Helical" evidence="1">
    <location>
        <begin position="39"/>
        <end position="57"/>
    </location>
</feature>